<keyword evidence="7" id="KW-0479">Metal-binding</keyword>
<comment type="similarity">
    <text evidence="12">Belongs to the cytochrome b561 family.</text>
</comment>
<feature type="transmembrane region" description="Helical" evidence="13">
    <location>
        <begin position="126"/>
        <end position="149"/>
    </location>
</feature>
<keyword evidence="3" id="KW-0813">Transport</keyword>
<evidence type="ECO:0000256" key="6">
    <source>
        <dbReference type="ARBA" id="ARBA00022692"/>
    </source>
</evidence>
<dbReference type="InterPro" id="IPR052168">
    <property type="entry name" value="Cytochrome_b561_oxidase"/>
</dbReference>
<feature type="transmembrane region" description="Helical" evidence="13">
    <location>
        <begin position="90"/>
        <end position="114"/>
    </location>
</feature>
<feature type="transmembrane region" description="Helical" evidence="13">
    <location>
        <begin position="52"/>
        <end position="70"/>
    </location>
</feature>
<keyword evidence="5" id="KW-0349">Heme</keyword>
<dbReference type="InterPro" id="IPR016174">
    <property type="entry name" value="Di-haem_cyt_TM"/>
</dbReference>
<keyword evidence="10" id="KW-0408">Iron</keyword>
<evidence type="ECO:0000256" key="12">
    <source>
        <dbReference type="ARBA" id="ARBA00037975"/>
    </source>
</evidence>
<dbReference type="RefSeq" id="WP_261493467.1">
    <property type="nucleotide sequence ID" value="NZ_JAOCQF010000001.1"/>
</dbReference>
<proteinExistence type="inferred from homology"/>
<accession>A0ABT2NGV4</accession>
<feature type="domain" description="Cytochrome b561 bacterial/Ni-hydrogenase" evidence="14">
    <location>
        <begin position="6"/>
        <end position="158"/>
    </location>
</feature>
<dbReference type="SUPFAM" id="SSF81342">
    <property type="entry name" value="Transmembrane di-heme cytochromes"/>
    <property type="match status" value="1"/>
</dbReference>
<evidence type="ECO:0000256" key="2">
    <source>
        <dbReference type="ARBA" id="ARBA00004651"/>
    </source>
</evidence>
<evidence type="ECO:0000256" key="5">
    <source>
        <dbReference type="ARBA" id="ARBA00022617"/>
    </source>
</evidence>
<keyword evidence="8" id="KW-0249">Electron transport</keyword>
<keyword evidence="9 13" id="KW-1133">Transmembrane helix</keyword>
<sequence length="162" mass="17723">MKPQGYSRSQILLHWAVFLLLIPQFVFEDGIKGAWRAFRQGQEAGFDPTVPFHVFGGLAILALVGWRVALRLRRGAPEAPAGGSVLMERVAGLTHLGLYALLFALPVTGALAWFGGLSDLSEVHEVMTTLLLILSGLHILGALYHQFVLRDGLLLRMKRPAA</sequence>
<keyword evidence="16" id="KW-1185">Reference proteome</keyword>
<evidence type="ECO:0000313" key="16">
    <source>
        <dbReference type="Proteomes" id="UP001205601"/>
    </source>
</evidence>
<evidence type="ECO:0000256" key="8">
    <source>
        <dbReference type="ARBA" id="ARBA00022982"/>
    </source>
</evidence>
<keyword evidence="6 13" id="KW-0812">Transmembrane</keyword>
<comment type="cofactor">
    <cofactor evidence="1">
        <name>heme b</name>
        <dbReference type="ChEBI" id="CHEBI:60344"/>
    </cofactor>
</comment>
<dbReference type="Proteomes" id="UP001205601">
    <property type="component" value="Unassembled WGS sequence"/>
</dbReference>
<evidence type="ECO:0000256" key="13">
    <source>
        <dbReference type="SAM" id="Phobius"/>
    </source>
</evidence>
<protein>
    <submittedName>
        <fullName evidence="15">Cytochrome b/b6 domain-containing protein</fullName>
    </submittedName>
</protein>
<keyword evidence="11 13" id="KW-0472">Membrane</keyword>
<evidence type="ECO:0000256" key="7">
    <source>
        <dbReference type="ARBA" id="ARBA00022723"/>
    </source>
</evidence>
<evidence type="ECO:0000256" key="11">
    <source>
        <dbReference type="ARBA" id="ARBA00023136"/>
    </source>
</evidence>
<evidence type="ECO:0000256" key="10">
    <source>
        <dbReference type="ARBA" id="ARBA00023004"/>
    </source>
</evidence>
<comment type="subcellular location">
    <subcellularLocation>
        <location evidence="2">Cell membrane</location>
        <topology evidence="2">Multi-pass membrane protein</topology>
    </subcellularLocation>
</comment>
<keyword evidence="4" id="KW-1003">Cell membrane</keyword>
<evidence type="ECO:0000256" key="9">
    <source>
        <dbReference type="ARBA" id="ARBA00022989"/>
    </source>
</evidence>
<gene>
    <name evidence="15" type="ORF">N5I32_00670</name>
</gene>
<dbReference type="Pfam" id="PF01292">
    <property type="entry name" value="Ni_hydr_CYTB"/>
    <property type="match status" value="1"/>
</dbReference>
<comment type="caution">
    <text evidence="15">The sequence shown here is derived from an EMBL/GenBank/DDBJ whole genome shotgun (WGS) entry which is preliminary data.</text>
</comment>
<dbReference type="EMBL" id="JAOCQF010000001">
    <property type="protein sequence ID" value="MCT8328021.1"/>
    <property type="molecule type" value="Genomic_DNA"/>
</dbReference>
<evidence type="ECO:0000256" key="4">
    <source>
        <dbReference type="ARBA" id="ARBA00022475"/>
    </source>
</evidence>
<evidence type="ECO:0000256" key="3">
    <source>
        <dbReference type="ARBA" id="ARBA00022448"/>
    </source>
</evidence>
<evidence type="ECO:0000256" key="1">
    <source>
        <dbReference type="ARBA" id="ARBA00001970"/>
    </source>
</evidence>
<evidence type="ECO:0000259" key="14">
    <source>
        <dbReference type="Pfam" id="PF01292"/>
    </source>
</evidence>
<reference evidence="16" key="1">
    <citation type="submission" date="2023-07" db="EMBL/GenBank/DDBJ databases">
        <title>Defluviimonas sediminis sp. nov., isolated from mangrove sediment.</title>
        <authorList>
            <person name="Liu L."/>
            <person name="Li J."/>
            <person name="Huang Y."/>
            <person name="Pan J."/>
            <person name="Li M."/>
        </authorList>
    </citation>
    <scope>NUCLEOTIDE SEQUENCE [LARGE SCALE GENOMIC DNA]</scope>
    <source>
        <strain evidence="16">FT324</strain>
    </source>
</reference>
<dbReference type="PANTHER" id="PTHR30529">
    <property type="entry name" value="CYTOCHROME B561"/>
    <property type="match status" value="1"/>
</dbReference>
<evidence type="ECO:0000313" key="15">
    <source>
        <dbReference type="EMBL" id="MCT8328021.1"/>
    </source>
</evidence>
<organism evidence="15 16">
    <name type="scientific">Albidovulum sediminis</name>
    <dbReference type="NCBI Taxonomy" id="3066345"/>
    <lineage>
        <taxon>Bacteria</taxon>
        <taxon>Pseudomonadati</taxon>
        <taxon>Pseudomonadota</taxon>
        <taxon>Alphaproteobacteria</taxon>
        <taxon>Rhodobacterales</taxon>
        <taxon>Paracoccaceae</taxon>
        <taxon>Albidovulum</taxon>
    </lineage>
</organism>
<name>A0ABT2NGV4_9RHOB</name>
<dbReference type="InterPro" id="IPR011577">
    <property type="entry name" value="Cyt_b561_bac/Ni-Hgenase"/>
</dbReference>
<dbReference type="PANTHER" id="PTHR30529:SF7">
    <property type="entry name" value="CYTOCHROME B561 BACTERIAL_NI-HYDROGENASE DOMAIN-CONTAINING PROTEIN"/>
    <property type="match status" value="1"/>
</dbReference>